<dbReference type="GO" id="GO:0043531">
    <property type="term" value="F:ADP binding"/>
    <property type="evidence" value="ECO:0007669"/>
    <property type="project" value="InterPro"/>
</dbReference>
<dbReference type="Pfam" id="PF00931">
    <property type="entry name" value="NB-ARC"/>
    <property type="match status" value="1"/>
</dbReference>
<dbReference type="InterPro" id="IPR002182">
    <property type="entry name" value="NB-ARC"/>
</dbReference>
<proteinExistence type="predicted"/>
<protein>
    <submittedName>
        <fullName evidence="3">CHAT domain-containing protein</fullName>
    </submittedName>
</protein>
<reference evidence="3 4" key="1">
    <citation type="submission" date="2018-03" db="EMBL/GenBank/DDBJ databases">
        <title>Genomic Encyclopedia of Archaeal and Bacterial Type Strains, Phase II (KMG-II): from individual species to whole genera.</title>
        <authorList>
            <person name="Goeker M."/>
        </authorList>
    </citation>
    <scope>NUCLEOTIDE SEQUENCE [LARGE SCALE GENOMIC DNA]</scope>
    <source>
        <strain evidence="3 4">DSM 44720</strain>
    </source>
</reference>
<dbReference type="Gene3D" id="3.40.50.300">
    <property type="entry name" value="P-loop containing nucleotide triphosphate hydrolases"/>
    <property type="match status" value="1"/>
</dbReference>
<name>A0A2T0T737_9PSEU</name>
<dbReference type="PANTHER" id="PTHR47691:SF3">
    <property type="entry name" value="HTH-TYPE TRANSCRIPTIONAL REGULATOR RV0890C-RELATED"/>
    <property type="match status" value="1"/>
</dbReference>
<dbReference type="Proteomes" id="UP000239494">
    <property type="component" value="Unassembled WGS sequence"/>
</dbReference>
<feature type="domain" description="CHAT" evidence="2">
    <location>
        <begin position="822"/>
        <end position="1038"/>
    </location>
</feature>
<gene>
    <name evidence="3" type="ORF">CLV43_105248</name>
</gene>
<dbReference type="PRINTS" id="PR00364">
    <property type="entry name" value="DISEASERSIST"/>
</dbReference>
<accession>A0A2T0T737</accession>
<feature type="domain" description="NB-ARC" evidence="1">
    <location>
        <begin position="55"/>
        <end position="222"/>
    </location>
</feature>
<keyword evidence="4" id="KW-1185">Reference proteome</keyword>
<dbReference type="SUPFAM" id="SSF52540">
    <property type="entry name" value="P-loop containing nucleoside triphosphate hydrolases"/>
    <property type="match status" value="1"/>
</dbReference>
<dbReference type="InterPro" id="IPR027417">
    <property type="entry name" value="P-loop_NTPase"/>
</dbReference>
<dbReference type="PANTHER" id="PTHR47691">
    <property type="entry name" value="REGULATOR-RELATED"/>
    <property type="match status" value="1"/>
</dbReference>
<evidence type="ECO:0000259" key="2">
    <source>
        <dbReference type="Pfam" id="PF12770"/>
    </source>
</evidence>
<dbReference type="EMBL" id="PVTF01000005">
    <property type="protein sequence ID" value="PRY41490.1"/>
    <property type="molecule type" value="Genomic_DNA"/>
</dbReference>
<sequence length="1056" mass="113697">MDGDGGAGHSNAVSDTSGVVVQVRDVHGDVTVTGTAPVRRPRQLPMSIGNFTGRERELDELDAQLRRGTSGAVISAVSGTAGVGKTALAVHWAHRVAEEFPDGQLYVNLRGYDREPPLSPDDVLAGFLRALGVTDIPSDGGERAARYRTLLAERRLLVVLDNAGRVDQVLPLLPGGTSCFVLVTSRDRMSTLRVRYRAHGVDLDLLPLEDALRLLRATVGPKVDEEPGAARALVRSCANLPLALGITAEIAAVRERTPLADLAEELADEHRLLGVADDEHSIRTVFSWSLKTLDERCGLVFRYLGLHPGREYDVPAIATLADLPAADVRRAVDDLVRVHLVEEVADGRLRAHDLLAAYARDLAAEHFTGAETTESFSRLFGHYRRLSAYAVKLVTGGRQSHRRATSPPTGGVRPDRTWFATERLNLEAVLDHARDHGTAAEDVGYLTHDLGVLTRAAGDLPGALRHHAAAAPVFRQTQRRYSYRIRLDEEEAKVAAGLYAGALRTLRLLGDDFQQANLTWELAEVHRLTAVAALACGDHAQAIRLARSAERVFEKREDLRSAATCSLTYLTAVCTSAVDTSTTSPNRTIDKALSTARRLDELGMGDEADYARLLGVRVATAAGQLGRADALLKEVTAPMVSTPTEQRLLHVLCEAELMEEAGEPEVAIALAVDGYAEAGRSDGRAAGIGGQPASTLYGRALRALALRIALRADDAARVFEIAERFRPQRQGFAQDDRVARLDVVAEQLGGRALIGYAATSDRLIATVVVDGRVHVVDLDPGRVIEHTDLLRADMNSVSGAVDFLSDRVVGLTSAQVVQSAVDLDEHVVVPLLELLGDRDLVVVPAEPLAGVAWSALPSLHGRSLVVAPSVTSWSDARRRRAAPRSSDRGVFVIGPDMTADQTNVPELVDLHPRADIVAPEVRAVLGRADGAHFLHLVARREHEPENFVFSRVVLADGALFAHDFGELEEPPDLVVLQGIGERVSDEEALGFANGLLVAGVRTVVVAVTKVARQTTFAVMRELHTALAAGEAPSRTLARIVAVDPLRRPFLCVGSGD</sequence>
<dbReference type="InterPro" id="IPR024983">
    <property type="entry name" value="CHAT_dom"/>
</dbReference>
<evidence type="ECO:0000259" key="1">
    <source>
        <dbReference type="Pfam" id="PF00931"/>
    </source>
</evidence>
<dbReference type="AlphaFoldDB" id="A0A2T0T737"/>
<evidence type="ECO:0000313" key="4">
    <source>
        <dbReference type="Proteomes" id="UP000239494"/>
    </source>
</evidence>
<dbReference type="Pfam" id="PF12770">
    <property type="entry name" value="CHAT"/>
    <property type="match status" value="1"/>
</dbReference>
<dbReference type="RefSeq" id="WP_106188510.1">
    <property type="nucleotide sequence ID" value="NZ_PVTF01000005.1"/>
</dbReference>
<comment type="caution">
    <text evidence="3">The sequence shown here is derived from an EMBL/GenBank/DDBJ whole genome shotgun (WGS) entry which is preliminary data.</text>
</comment>
<evidence type="ECO:0000313" key="3">
    <source>
        <dbReference type="EMBL" id="PRY41490.1"/>
    </source>
</evidence>
<organism evidence="3 4">
    <name type="scientific">Umezawaea tangerina</name>
    <dbReference type="NCBI Taxonomy" id="84725"/>
    <lineage>
        <taxon>Bacteria</taxon>
        <taxon>Bacillati</taxon>
        <taxon>Actinomycetota</taxon>
        <taxon>Actinomycetes</taxon>
        <taxon>Pseudonocardiales</taxon>
        <taxon>Pseudonocardiaceae</taxon>
        <taxon>Umezawaea</taxon>
    </lineage>
</organism>
<dbReference type="OrthoDB" id="3646968at2"/>